<feature type="compositionally biased region" description="Polar residues" evidence="2">
    <location>
        <begin position="439"/>
        <end position="456"/>
    </location>
</feature>
<dbReference type="AlphaFoldDB" id="A0A1Z5KLJ0"/>
<evidence type="ECO:0000256" key="2">
    <source>
        <dbReference type="SAM" id="MobiDB-lite"/>
    </source>
</evidence>
<feature type="chain" id="PRO_5012780538" evidence="3">
    <location>
        <begin position="21"/>
        <end position="801"/>
    </location>
</feature>
<keyword evidence="1" id="KW-0175">Coiled coil</keyword>
<gene>
    <name evidence="4" type="ORF">FisN_9Lh187</name>
</gene>
<evidence type="ECO:0000256" key="1">
    <source>
        <dbReference type="SAM" id="Coils"/>
    </source>
</evidence>
<evidence type="ECO:0000313" key="5">
    <source>
        <dbReference type="Proteomes" id="UP000198406"/>
    </source>
</evidence>
<feature type="coiled-coil region" evidence="1">
    <location>
        <begin position="294"/>
        <end position="339"/>
    </location>
</feature>
<reference evidence="4 5" key="1">
    <citation type="journal article" date="2015" name="Plant Cell">
        <title>Oil accumulation by the oleaginous diatom Fistulifera solaris as revealed by the genome and transcriptome.</title>
        <authorList>
            <person name="Tanaka T."/>
            <person name="Maeda Y."/>
            <person name="Veluchamy A."/>
            <person name="Tanaka M."/>
            <person name="Abida H."/>
            <person name="Marechal E."/>
            <person name="Bowler C."/>
            <person name="Muto M."/>
            <person name="Sunaga Y."/>
            <person name="Tanaka M."/>
            <person name="Yoshino T."/>
            <person name="Taniguchi T."/>
            <person name="Fukuda Y."/>
            <person name="Nemoto M."/>
            <person name="Matsumoto M."/>
            <person name="Wong P.S."/>
            <person name="Aburatani S."/>
            <person name="Fujibuchi W."/>
        </authorList>
    </citation>
    <scope>NUCLEOTIDE SEQUENCE [LARGE SCALE GENOMIC DNA]</scope>
    <source>
        <strain evidence="4 5">JPCC DA0580</strain>
    </source>
</reference>
<sequence length="801" mass="88118">MRKILLALIVTCSAFQPTTFIQNKGQFRPLLAIEKPENDEPEVKKFRFPQFLKHWRTYATFTAFSLTGVVTPWAAQASAPVMAIPRAEQRDPITDALIEHQRRQTVEAQQELQRMAQQAREIEATQGEAARLNFEKEYYRQKEEAATAKKVGLRKLKLELLEQGIDPFTDIEGQRQLILYEKGVDLADVSGTPFNLEKEMARRSPKKTVAFQKAPHRKIIACMVQELNNRGEDPIEYFQKHQDKTSKIMEMPYEKAALLAQQFSANLEQYGQVRKPAEGEKSVKEMMVKDPAQIKAERDALAQAAKLKAKAEKEAAKAAAKAEKEARKAQAELEKMASAASAMDTESLGSDVVEDEQPVRDDAIASIPAPIPSKAATEKKIPPILPVSATIVTVAGGGYAINLIREKRAEAEAERQRQFKLLMGVDDENDEDDSLDTDYSPQKSIQNNATSGNTSTMKKELPTSEQQDAPAPKKRRLGIKGVFGKKGSGRATDLSALVGPGGNFPQFAALLAKLLTFGAPGRFPNVVKLPGGMPMDEFDFEKAKQLLTEARESSGLELADSAEIFANVVNCMLIDIVDLASTSLKEKGDVTVKSINIVVDFMNHAASLYESVAEGVVIKPVVYEGDLSKAKLEQMYSTYTVSGMMGMFGGDGGTAVSEDFDSRVALLQDVFQINEKKAEGLMMKAVQKNMLEMMKEGKNLEGMEEMLKGLGGMDGMNGLAGLMGEDGEGPSPEQLKEMLISLKQMKDSGSIPPNEFEEVKKQFKEAFGSSLDDVVKDASKDGELSSTEKELLELMKAIMDD</sequence>
<keyword evidence="5" id="KW-1185">Reference proteome</keyword>
<feature type="region of interest" description="Disordered" evidence="2">
    <location>
        <begin position="422"/>
        <end position="475"/>
    </location>
</feature>
<proteinExistence type="predicted"/>
<organism evidence="4 5">
    <name type="scientific">Fistulifera solaris</name>
    <name type="common">Oleaginous diatom</name>
    <dbReference type="NCBI Taxonomy" id="1519565"/>
    <lineage>
        <taxon>Eukaryota</taxon>
        <taxon>Sar</taxon>
        <taxon>Stramenopiles</taxon>
        <taxon>Ochrophyta</taxon>
        <taxon>Bacillariophyta</taxon>
        <taxon>Bacillariophyceae</taxon>
        <taxon>Bacillariophycidae</taxon>
        <taxon>Naviculales</taxon>
        <taxon>Naviculaceae</taxon>
        <taxon>Fistulifera</taxon>
    </lineage>
</organism>
<evidence type="ECO:0000256" key="3">
    <source>
        <dbReference type="SAM" id="SignalP"/>
    </source>
</evidence>
<feature type="compositionally biased region" description="Acidic residues" evidence="2">
    <location>
        <begin position="425"/>
        <end position="436"/>
    </location>
</feature>
<evidence type="ECO:0000313" key="4">
    <source>
        <dbReference type="EMBL" id="GAX26891.1"/>
    </source>
</evidence>
<accession>A0A1Z5KLJ0</accession>
<dbReference type="InParanoid" id="A0A1Z5KLJ0"/>
<dbReference type="EMBL" id="BDSP01000252">
    <property type="protein sequence ID" value="GAX26891.1"/>
    <property type="molecule type" value="Genomic_DNA"/>
</dbReference>
<dbReference type="Proteomes" id="UP000198406">
    <property type="component" value="Unassembled WGS sequence"/>
</dbReference>
<feature type="signal peptide" evidence="3">
    <location>
        <begin position="1"/>
        <end position="20"/>
    </location>
</feature>
<feature type="coiled-coil region" evidence="1">
    <location>
        <begin position="98"/>
        <end position="128"/>
    </location>
</feature>
<comment type="caution">
    <text evidence="4">The sequence shown here is derived from an EMBL/GenBank/DDBJ whole genome shotgun (WGS) entry which is preliminary data.</text>
</comment>
<name>A0A1Z5KLJ0_FISSO</name>
<dbReference type="OrthoDB" id="48952at2759"/>
<protein>
    <submittedName>
        <fullName evidence="4">Uncharacterized protein</fullName>
    </submittedName>
</protein>
<keyword evidence="3" id="KW-0732">Signal</keyword>